<dbReference type="PANTHER" id="PTHR44755">
    <property type="entry name" value="NATRIURETIC PEPTIDE RECEPTOR 3-RELATED"/>
    <property type="match status" value="1"/>
</dbReference>
<evidence type="ECO:0000313" key="8">
    <source>
        <dbReference type="Proteomes" id="UP001303046"/>
    </source>
</evidence>
<dbReference type="Gene3D" id="3.60.10.10">
    <property type="entry name" value="Endonuclease/exonuclease/phosphatase"/>
    <property type="match status" value="1"/>
</dbReference>
<sequence length="690" mass="78347">MLIIRRLLELRGYQVRVGHIGASGFMKNGDKIIEISRKELWKDGVLDDDFDIEIINQMGCGESFEGVAVGADMYHVQKVRAFIGPYCNTELDAVAKMASFWNVPIVGYMASSNAFADKSIYKTLARIGVVTNTGPLAFERAVAFEEVFHMHKIMVIKKVMFDENANTKTMGESGLLKEISNNARIIICIFSSTRDMAIEFMKAAYMAKMNTHDYVYILPWLQKRDSGGKPGTVTPGGTGLQESSRLPKRKRTRMAICTYNARTFDSRGVGGVGVLVNTRTAKNIDSFEQITTRIGRLRMRRCGPTPALTIFVAYAPTSSYEEEEVEAFYKDLEKFYREDHAFYKVIIGDFNAKVGPRRTPEEHHFGTHDLRWNDQGERLSEFIMTTKTIHGNSQFQKPSSLRWTWESPDGGYRNEIDHIIINKRFCLTDVAVVPKFNTGSDHRLLRGRVSFTRGEKKAAKFRERNPRTILNWNLLATLAGFWKVSAMDNIDEEYDRLVEHLHDCAKKAESFKTTKRRLSPQTLELIRQRGAARAAGNQKLTFELARLCREAIMEDLKERRAEVLAEAAEAGKSIRYASRDFASRKTRMTALRNPNGTAIGSRRGMEKIIYDFYSDLFDSHVHLPPHHLKEDVSHSRGSPVRNTTCYHVSKNSYGNRSRQNKTRTPEEPSASTHQHPGEALYTLSVGMQGS</sequence>
<organism evidence="7 8">
    <name type="scientific">Necator americanus</name>
    <name type="common">Human hookworm</name>
    <dbReference type="NCBI Taxonomy" id="51031"/>
    <lineage>
        <taxon>Eukaryota</taxon>
        <taxon>Metazoa</taxon>
        <taxon>Ecdysozoa</taxon>
        <taxon>Nematoda</taxon>
        <taxon>Chromadorea</taxon>
        <taxon>Rhabditida</taxon>
        <taxon>Rhabditina</taxon>
        <taxon>Rhabditomorpha</taxon>
        <taxon>Strongyloidea</taxon>
        <taxon>Ancylostomatidae</taxon>
        <taxon>Bunostominae</taxon>
        <taxon>Necator</taxon>
    </lineage>
</organism>
<dbReference type="SUPFAM" id="SSF53822">
    <property type="entry name" value="Periplasmic binding protein-like I"/>
    <property type="match status" value="1"/>
</dbReference>
<keyword evidence="3" id="KW-1133">Transmembrane helix</keyword>
<reference evidence="7 8" key="1">
    <citation type="submission" date="2023-08" db="EMBL/GenBank/DDBJ databases">
        <title>A Necator americanus chromosomal reference genome.</title>
        <authorList>
            <person name="Ilik V."/>
            <person name="Petrzelkova K.J."/>
            <person name="Pardy F."/>
            <person name="Fuh T."/>
            <person name="Niatou-Singa F.S."/>
            <person name="Gouil Q."/>
            <person name="Baker L."/>
            <person name="Ritchie M.E."/>
            <person name="Jex A.R."/>
            <person name="Gazzola D."/>
            <person name="Li H."/>
            <person name="Toshio Fujiwara R."/>
            <person name="Zhan B."/>
            <person name="Aroian R.V."/>
            <person name="Pafco B."/>
            <person name="Schwarz E.M."/>
        </authorList>
    </citation>
    <scope>NUCLEOTIDE SEQUENCE [LARGE SCALE GENOMIC DNA]</scope>
    <source>
        <strain evidence="7 8">Aroian</strain>
        <tissue evidence="7">Whole animal</tissue>
    </source>
</reference>
<protein>
    <recommendedName>
        <fullName evidence="6">Receptor ligand binding region domain-containing protein</fullName>
    </recommendedName>
</protein>
<feature type="region of interest" description="Disordered" evidence="5">
    <location>
        <begin position="628"/>
        <end position="678"/>
    </location>
</feature>
<dbReference type="InterPro" id="IPR001828">
    <property type="entry name" value="ANF_lig-bd_rcpt"/>
</dbReference>
<dbReference type="SUPFAM" id="SSF56219">
    <property type="entry name" value="DNase I-like"/>
    <property type="match status" value="1"/>
</dbReference>
<evidence type="ECO:0000256" key="3">
    <source>
        <dbReference type="ARBA" id="ARBA00022989"/>
    </source>
</evidence>
<evidence type="ECO:0000256" key="5">
    <source>
        <dbReference type="SAM" id="MobiDB-lite"/>
    </source>
</evidence>
<evidence type="ECO:0000256" key="4">
    <source>
        <dbReference type="ARBA" id="ARBA00023136"/>
    </source>
</evidence>
<accession>A0ABR1DH72</accession>
<feature type="domain" description="Receptor ligand binding region" evidence="6">
    <location>
        <begin position="141"/>
        <end position="291"/>
    </location>
</feature>
<dbReference type="Proteomes" id="UP001303046">
    <property type="component" value="Unassembled WGS sequence"/>
</dbReference>
<feature type="compositionally biased region" description="Polar residues" evidence="5">
    <location>
        <begin position="640"/>
        <end position="657"/>
    </location>
</feature>
<comment type="subcellular location">
    <subcellularLocation>
        <location evidence="1">Membrane</location>
    </subcellularLocation>
</comment>
<dbReference type="Pfam" id="PF01094">
    <property type="entry name" value="ANF_receptor"/>
    <property type="match status" value="2"/>
</dbReference>
<evidence type="ECO:0000256" key="2">
    <source>
        <dbReference type="ARBA" id="ARBA00022692"/>
    </source>
</evidence>
<feature type="domain" description="Receptor ligand binding region" evidence="6">
    <location>
        <begin position="41"/>
        <end position="127"/>
    </location>
</feature>
<dbReference type="EMBL" id="JAVFWL010000004">
    <property type="protein sequence ID" value="KAK6749635.1"/>
    <property type="molecule type" value="Genomic_DNA"/>
</dbReference>
<dbReference type="InterPro" id="IPR052612">
    <property type="entry name" value="ANP_Clearance_Receptor"/>
</dbReference>
<dbReference type="Gene3D" id="3.40.50.2300">
    <property type="match status" value="2"/>
</dbReference>
<proteinExistence type="predicted"/>
<dbReference type="InterPro" id="IPR036691">
    <property type="entry name" value="Endo/exonu/phosph_ase_sf"/>
</dbReference>
<name>A0ABR1DH72_NECAM</name>
<evidence type="ECO:0000313" key="7">
    <source>
        <dbReference type="EMBL" id="KAK6749635.1"/>
    </source>
</evidence>
<keyword evidence="4" id="KW-0472">Membrane</keyword>
<keyword evidence="2" id="KW-0812">Transmembrane</keyword>
<gene>
    <name evidence="7" type="primary">Necator_chrIV.g15237</name>
    <name evidence="7" type="ORF">RB195_001942</name>
</gene>
<dbReference type="InterPro" id="IPR028082">
    <property type="entry name" value="Peripla_BP_I"/>
</dbReference>
<evidence type="ECO:0000259" key="6">
    <source>
        <dbReference type="Pfam" id="PF01094"/>
    </source>
</evidence>
<evidence type="ECO:0000256" key="1">
    <source>
        <dbReference type="ARBA" id="ARBA00004370"/>
    </source>
</evidence>
<comment type="caution">
    <text evidence="7">The sequence shown here is derived from an EMBL/GenBank/DDBJ whole genome shotgun (WGS) entry which is preliminary data.</text>
</comment>
<dbReference type="PANTHER" id="PTHR44755:SF8">
    <property type="entry name" value="RECEPTOR LIGAND BINDING REGION DOMAIN-CONTAINING PROTEIN"/>
    <property type="match status" value="1"/>
</dbReference>
<keyword evidence="8" id="KW-1185">Reference proteome</keyword>
<dbReference type="CDD" id="cd06352">
    <property type="entry name" value="PBP1_NPR_GC-like"/>
    <property type="match status" value="1"/>
</dbReference>